<dbReference type="InterPro" id="IPR006059">
    <property type="entry name" value="SBP"/>
</dbReference>
<dbReference type="InterPro" id="IPR050490">
    <property type="entry name" value="Bact_solute-bd_prot1"/>
</dbReference>
<name>A0A916K0L5_9BACL</name>
<evidence type="ECO:0008006" key="8">
    <source>
        <dbReference type="Google" id="ProtNLM"/>
    </source>
</evidence>
<comment type="subcellular location">
    <subcellularLocation>
        <location evidence="1">Cell envelope</location>
    </subcellularLocation>
</comment>
<sequence>MSQRLLRFAVLGLLALYAASLAGCTSGREESGGEGRIPDKQPNPVTLKLYPNNPMSEADFKLLIADPVSKKYPHITVQMMDKSAITFENLVASGQELDLILMWNGNVGGYKDLNIFEDIAALTKQHPLDLSRFDPKTMNTIKELSDKGEMLGLPYNIQFSALYYNKDIFERFGVPYPKDGMTWDETVELTRRLSRLEDGVEYGGLDIDTLSRLTYPLSLVPVDAKTNKATVDNAKYKQAFELGKRLYSIPNNPMKLSISRFTKDKTLAMIATVNILDQINQAKELNWDLAQYPSYKETPNTYGMYDLHLLMVSKTSKHKDDAMKVMDVFFSDEVQTLSTSATGRISALTNPAVNKAFGAKMDILKGKNVASLFKSTPAYAPPFSIYHSKGNEVLKKAFADVVADKVDVNTALRSAEEEISKYISSQANK</sequence>
<dbReference type="Proteomes" id="UP000693672">
    <property type="component" value="Unassembled WGS sequence"/>
</dbReference>
<evidence type="ECO:0000313" key="6">
    <source>
        <dbReference type="EMBL" id="CAG7622455.1"/>
    </source>
</evidence>
<evidence type="ECO:0000256" key="1">
    <source>
        <dbReference type="ARBA" id="ARBA00004196"/>
    </source>
</evidence>
<reference evidence="6" key="1">
    <citation type="submission" date="2021-06" db="EMBL/GenBank/DDBJ databases">
        <authorList>
            <person name="Criscuolo A."/>
        </authorList>
    </citation>
    <scope>NUCLEOTIDE SEQUENCE</scope>
    <source>
        <strain evidence="6">CIP111600</strain>
    </source>
</reference>
<evidence type="ECO:0000256" key="4">
    <source>
        <dbReference type="ARBA" id="ARBA00022729"/>
    </source>
</evidence>
<comment type="similarity">
    <text evidence="2">Belongs to the bacterial solute-binding protein 1 family.</text>
</comment>
<keyword evidence="3" id="KW-0813">Transport</keyword>
<keyword evidence="4 5" id="KW-0732">Signal</keyword>
<evidence type="ECO:0000256" key="5">
    <source>
        <dbReference type="SAM" id="SignalP"/>
    </source>
</evidence>
<feature type="signal peptide" evidence="5">
    <location>
        <begin position="1"/>
        <end position="22"/>
    </location>
</feature>
<dbReference type="AlphaFoldDB" id="A0A916K0L5"/>
<feature type="chain" id="PRO_5038540465" description="Extracellular solute-binding protein" evidence="5">
    <location>
        <begin position="23"/>
        <end position="429"/>
    </location>
</feature>
<dbReference type="PANTHER" id="PTHR43649:SF31">
    <property type="entry name" value="SN-GLYCEROL-3-PHOSPHATE-BINDING PERIPLASMIC PROTEIN UGPB"/>
    <property type="match status" value="1"/>
</dbReference>
<keyword evidence="7" id="KW-1185">Reference proteome</keyword>
<proteinExistence type="inferred from homology"/>
<organism evidence="6 7">
    <name type="scientific">Paenibacillus solanacearum</name>
    <dbReference type="NCBI Taxonomy" id="2048548"/>
    <lineage>
        <taxon>Bacteria</taxon>
        <taxon>Bacillati</taxon>
        <taxon>Bacillota</taxon>
        <taxon>Bacilli</taxon>
        <taxon>Bacillales</taxon>
        <taxon>Paenibacillaceae</taxon>
        <taxon>Paenibacillus</taxon>
    </lineage>
</organism>
<dbReference type="Pfam" id="PF01547">
    <property type="entry name" value="SBP_bac_1"/>
    <property type="match status" value="1"/>
</dbReference>
<dbReference type="GO" id="GO:0030313">
    <property type="term" value="C:cell envelope"/>
    <property type="evidence" value="ECO:0007669"/>
    <property type="project" value="UniProtKB-SubCell"/>
</dbReference>
<comment type="caution">
    <text evidence="6">The sequence shown here is derived from an EMBL/GenBank/DDBJ whole genome shotgun (WGS) entry which is preliminary data.</text>
</comment>
<evidence type="ECO:0000256" key="3">
    <source>
        <dbReference type="ARBA" id="ARBA00022448"/>
    </source>
</evidence>
<evidence type="ECO:0000313" key="7">
    <source>
        <dbReference type="Proteomes" id="UP000693672"/>
    </source>
</evidence>
<protein>
    <recommendedName>
        <fullName evidence="8">Extracellular solute-binding protein</fullName>
    </recommendedName>
</protein>
<gene>
    <name evidence="6" type="ORF">PAESOLCIP111_02428</name>
</gene>
<dbReference type="PROSITE" id="PS51257">
    <property type="entry name" value="PROKAR_LIPOPROTEIN"/>
    <property type="match status" value="1"/>
</dbReference>
<dbReference type="EMBL" id="CAJVAS010000008">
    <property type="protein sequence ID" value="CAG7622455.1"/>
    <property type="molecule type" value="Genomic_DNA"/>
</dbReference>
<dbReference type="RefSeq" id="WP_218092207.1">
    <property type="nucleotide sequence ID" value="NZ_CAJVAS010000008.1"/>
</dbReference>
<dbReference type="PANTHER" id="PTHR43649">
    <property type="entry name" value="ARABINOSE-BINDING PROTEIN-RELATED"/>
    <property type="match status" value="1"/>
</dbReference>
<evidence type="ECO:0000256" key="2">
    <source>
        <dbReference type="ARBA" id="ARBA00008520"/>
    </source>
</evidence>
<accession>A0A916K0L5</accession>